<dbReference type="Gene3D" id="3.40.1410.10">
    <property type="entry name" value="Chorismate lyase-like"/>
    <property type="match status" value="1"/>
</dbReference>
<organism evidence="5 6">
    <name type="scientific">Gilvimarinus japonicus</name>
    <dbReference type="NCBI Taxonomy" id="1796469"/>
    <lineage>
        <taxon>Bacteria</taxon>
        <taxon>Pseudomonadati</taxon>
        <taxon>Pseudomonadota</taxon>
        <taxon>Gammaproteobacteria</taxon>
        <taxon>Cellvibrionales</taxon>
        <taxon>Cellvibrionaceae</taxon>
        <taxon>Gilvimarinus</taxon>
    </lineage>
</organism>
<dbReference type="HAMAP" id="MF_01632">
    <property type="entry name" value="UbiC"/>
    <property type="match status" value="1"/>
</dbReference>
<reference evidence="6" key="1">
    <citation type="journal article" date="2019" name="Int. J. Syst. Evol. Microbiol.">
        <title>The Global Catalogue of Microorganisms (GCM) 10K type strain sequencing project: providing services to taxonomists for standard genome sequencing and annotation.</title>
        <authorList>
            <consortium name="The Broad Institute Genomics Platform"/>
            <consortium name="The Broad Institute Genome Sequencing Center for Infectious Disease"/>
            <person name="Wu L."/>
            <person name="Ma J."/>
        </authorList>
    </citation>
    <scope>NUCLEOTIDE SEQUENCE [LARGE SCALE GENOMIC DNA]</scope>
    <source>
        <strain evidence="6">KCTC 52141</strain>
    </source>
</reference>
<keyword evidence="4" id="KW-0670">Pyruvate</keyword>
<keyword evidence="3 4" id="KW-0456">Lyase</keyword>
<dbReference type="InterPro" id="IPR007440">
    <property type="entry name" value="Chorismate--pyruvate_lyase"/>
</dbReference>
<evidence type="ECO:0000256" key="1">
    <source>
        <dbReference type="ARBA" id="ARBA00022490"/>
    </source>
</evidence>
<comment type="similarity">
    <text evidence="4">Belongs to the UbiC family.</text>
</comment>
<gene>
    <name evidence="4" type="primary">ubiC</name>
    <name evidence="5" type="ORF">ACFOEB_04130</name>
</gene>
<keyword evidence="2 4" id="KW-0831">Ubiquinone biosynthesis</keyword>
<comment type="subcellular location">
    <subcellularLocation>
        <location evidence="4">Cytoplasm</location>
    </subcellularLocation>
</comment>
<proteinExistence type="inferred from homology"/>
<dbReference type="Pfam" id="PF04345">
    <property type="entry name" value="Chor_lyase"/>
    <property type="match status" value="1"/>
</dbReference>
<accession>A0ABV7HNI2</accession>
<evidence type="ECO:0000256" key="2">
    <source>
        <dbReference type="ARBA" id="ARBA00022688"/>
    </source>
</evidence>
<sequence>MTQSRALLPRPAISRGAPGRFARRGLGLWQPAAHTISVPQPLRHWLFDDSSLTAKLRKRSAGQLQVQVLRQYWGLPTLSERRTLKQSRSTALIREVLLLGPDAIPWVYARSVFPADSLTGRLRHLRKLSNRPLGGFLFSHRQLGRSPMQIAQLPPHERLVPPVVQGDDMLWGRRSKFFLFGKTLLVSEVFLPALIDSRTRQHD</sequence>
<feature type="binding site" evidence="4">
    <location>
        <position position="133"/>
    </location>
    <ligand>
        <name>substrate</name>
    </ligand>
</feature>
<dbReference type="SUPFAM" id="SSF64288">
    <property type="entry name" value="Chorismate lyase-like"/>
    <property type="match status" value="1"/>
</dbReference>
<evidence type="ECO:0000256" key="3">
    <source>
        <dbReference type="ARBA" id="ARBA00023239"/>
    </source>
</evidence>
<comment type="function">
    <text evidence="4">Removes the pyruvyl group from chorismate, with concomitant aromatization of the ring, to provide 4-hydroxybenzoate (4HB) for the ubiquinone pathway.</text>
</comment>
<dbReference type="GO" id="GO:0016829">
    <property type="term" value="F:lyase activity"/>
    <property type="evidence" value="ECO:0007669"/>
    <property type="project" value="UniProtKB-KW"/>
</dbReference>
<name>A0ABV7HNI2_9GAMM</name>
<dbReference type="RefSeq" id="WP_382414601.1">
    <property type="nucleotide sequence ID" value="NZ_AP031500.1"/>
</dbReference>
<comment type="catalytic activity">
    <reaction evidence="4">
        <text>chorismate = 4-hydroxybenzoate + pyruvate</text>
        <dbReference type="Rhea" id="RHEA:16505"/>
        <dbReference type="ChEBI" id="CHEBI:15361"/>
        <dbReference type="ChEBI" id="CHEBI:17879"/>
        <dbReference type="ChEBI" id="CHEBI:29748"/>
        <dbReference type="EC" id="4.1.3.40"/>
    </reaction>
</comment>
<feature type="binding site" evidence="4">
    <location>
        <position position="188"/>
    </location>
    <ligand>
        <name>substrate</name>
    </ligand>
</feature>
<feature type="binding site" evidence="4">
    <location>
        <position position="94"/>
    </location>
    <ligand>
        <name>substrate</name>
    </ligand>
</feature>
<evidence type="ECO:0000313" key="6">
    <source>
        <dbReference type="Proteomes" id="UP001595548"/>
    </source>
</evidence>
<comment type="caution">
    <text evidence="4">Lacks conserved residue(s) required for the propagation of feature annotation.</text>
</comment>
<dbReference type="EMBL" id="JBHRTL010000004">
    <property type="protein sequence ID" value="MFC3154381.1"/>
    <property type="molecule type" value="Genomic_DNA"/>
</dbReference>
<evidence type="ECO:0000256" key="4">
    <source>
        <dbReference type="HAMAP-Rule" id="MF_01632"/>
    </source>
</evidence>
<evidence type="ECO:0000313" key="5">
    <source>
        <dbReference type="EMBL" id="MFC3154381.1"/>
    </source>
</evidence>
<keyword evidence="1 4" id="KW-0963">Cytoplasm</keyword>
<protein>
    <recommendedName>
        <fullName evidence="4">Probable chorismate pyruvate-lyase</fullName>
        <shortName evidence="4">CL</shortName>
        <shortName evidence="4">CPL</shortName>
        <ecNumber evidence="4">4.1.3.40</ecNumber>
    </recommendedName>
</protein>
<dbReference type="Proteomes" id="UP001595548">
    <property type="component" value="Unassembled WGS sequence"/>
</dbReference>
<dbReference type="EC" id="4.1.3.40" evidence="4"/>
<dbReference type="InterPro" id="IPR028978">
    <property type="entry name" value="Chorismate_lyase_/UTRA_dom_sf"/>
</dbReference>
<comment type="caution">
    <text evidence="5">The sequence shown here is derived from an EMBL/GenBank/DDBJ whole genome shotgun (WGS) entry which is preliminary data.</text>
</comment>
<comment type="pathway">
    <text evidence="4">Cofactor biosynthesis; ubiquinone biosynthesis.</text>
</comment>
<dbReference type="PANTHER" id="PTHR38683">
    <property type="entry name" value="CHORISMATE PYRUVATE-LYASE"/>
    <property type="match status" value="1"/>
</dbReference>
<dbReference type="PANTHER" id="PTHR38683:SF1">
    <property type="entry name" value="CHORISMATE PYRUVATE-LYASE"/>
    <property type="match status" value="1"/>
</dbReference>
<keyword evidence="6" id="KW-1185">Reference proteome</keyword>